<feature type="domain" description="Response regulatory" evidence="6">
    <location>
        <begin position="16"/>
        <end position="130"/>
    </location>
</feature>
<name>A0A0F3GSC0_9BACT</name>
<evidence type="ECO:0000256" key="1">
    <source>
        <dbReference type="ARBA" id="ARBA00000085"/>
    </source>
</evidence>
<dbReference type="InterPro" id="IPR004358">
    <property type="entry name" value="Sig_transdc_His_kin-like_C"/>
</dbReference>
<dbReference type="InterPro" id="IPR005467">
    <property type="entry name" value="His_kinase_dom"/>
</dbReference>
<evidence type="ECO:0000256" key="4">
    <source>
        <dbReference type="PROSITE-ProRule" id="PRU00169"/>
    </source>
</evidence>
<dbReference type="Proteomes" id="UP000033423">
    <property type="component" value="Unassembled WGS sequence"/>
</dbReference>
<dbReference type="Gene3D" id="1.10.287.130">
    <property type="match status" value="1"/>
</dbReference>
<sequence length="370" mass="42082">MDVNILILKELAQSLAVLYAEDEDDMRTEYGSLFAEFFRKVDVARTGSEALEMYKKEKYNIVITDIKMPMFDGIRLSREIKAINRKQPVLVTSAYSDTEHLLELINIGVEKFITKPIHNEQLLDVLFKICTAIKYEEEYTRCNVFKIRLSAINELFKNIAHHWRNPLNEIGLLIQNIELAYDCGELNKKYLDKFIDHSMSVVQKMSGTIELFLASVPKSDTIDVTFDLAETIGAVIVLLGETLRDCHIDIKVEVRESQTITGCQTKLIEVLSQIINNARDALLEKRRSDRRINICLFRAHNRPVITVQDNGGGISEALIDKIFEPYQTTKGVKSGTGLGLYIARQFVNVDMNGQLTARNVDGGAEFRIEL</sequence>
<protein>
    <recommendedName>
        <fullName evidence="2">histidine kinase</fullName>
        <ecNumber evidence="2">2.7.13.3</ecNumber>
    </recommendedName>
</protein>
<dbReference type="SUPFAM" id="SSF52172">
    <property type="entry name" value="CheY-like"/>
    <property type="match status" value="1"/>
</dbReference>
<dbReference type="EC" id="2.7.13.3" evidence="2"/>
<dbReference type="Gene3D" id="3.40.50.2300">
    <property type="match status" value="1"/>
</dbReference>
<evidence type="ECO:0000256" key="2">
    <source>
        <dbReference type="ARBA" id="ARBA00012438"/>
    </source>
</evidence>
<evidence type="ECO:0000259" key="5">
    <source>
        <dbReference type="PROSITE" id="PS50109"/>
    </source>
</evidence>
<dbReference type="PROSITE" id="PS50110">
    <property type="entry name" value="RESPONSE_REGULATORY"/>
    <property type="match status" value="1"/>
</dbReference>
<dbReference type="PRINTS" id="PR00344">
    <property type="entry name" value="BCTRLSENSOR"/>
</dbReference>
<comment type="catalytic activity">
    <reaction evidence="1">
        <text>ATP + protein L-histidine = ADP + protein N-phospho-L-histidine.</text>
        <dbReference type="EC" id="2.7.13.3"/>
    </reaction>
</comment>
<dbReference type="InterPro" id="IPR036890">
    <property type="entry name" value="HATPase_C_sf"/>
</dbReference>
<evidence type="ECO:0000259" key="6">
    <source>
        <dbReference type="PROSITE" id="PS50110"/>
    </source>
</evidence>
<keyword evidence="7" id="KW-0808">Transferase</keyword>
<evidence type="ECO:0000256" key="3">
    <source>
        <dbReference type="ARBA" id="ARBA00022553"/>
    </source>
</evidence>
<organism evidence="7 8">
    <name type="scientific">Candidatus Magnetobacterium bavaricum</name>
    <dbReference type="NCBI Taxonomy" id="29290"/>
    <lineage>
        <taxon>Bacteria</taxon>
        <taxon>Pseudomonadati</taxon>
        <taxon>Nitrospirota</taxon>
        <taxon>Thermodesulfovibrionia</taxon>
        <taxon>Thermodesulfovibrionales</taxon>
        <taxon>Candidatus Magnetobacteriaceae</taxon>
        <taxon>Candidatus Magnetobacterium</taxon>
    </lineage>
</organism>
<feature type="domain" description="Histidine kinase" evidence="5">
    <location>
        <begin position="158"/>
        <end position="370"/>
    </location>
</feature>
<dbReference type="GO" id="GO:0000155">
    <property type="term" value="F:phosphorelay sensor kinase activity"/>
    <property type="evidence" value="ECO:0007669"/>
    <property type="project" value="TreeGrafter"/>
</dbReference>
<evidence type="ECO:0000313" key="7">
    <source>
        <dbReference type="EMBL" id="KJU84732.1"/>
    </source>
</evidence>
<dbReference type="InterPro" id="IPR001789">
    <property type="entry name" value="Sig_transdc_resp-reg_receiver"/>
</dbReference>
<dbReference type="AlphaFoldDB" id="A0A0F3GSC0"/>
<dbReference type="Pfam" id="PF00072">
    <property type="entry name" value="Response_reg"/>
    <property type="match status" value="1"/>
</dbReference>
<gene>
    <name evidence="7" type="ORF">MBAV_003072</name>
</gene>
<accession>A0A0F3GSC0</accession>
<dbReference type="CDD" id="cd00075">
    <property type="entry name" value="HATPase"/>
    <property type="match status" value="1"/>
</dbReference>
<dbReference type="InterPro" id="IPR003594">
    <property type="entry name" value="HATPase_dom"/>
</dbReference>
<dbReference type="Gene3D" id="3.30.565.10">
    <property type="entry name" value="Histidine kinase-like ATPase, C-terminal domain"/>
    <property type="match status" value="1"/>
</dbReference>
<dbReference type="PROSITE" id="PS50109">
    <property type="entry name" value="HIS_KIN"/>
    <property type="match status" value="1"/>
</dbReference>
<dbReference type="PANTHER" id="PTHR43547">
    <property type="entry name" value="TWO-COMPONENT HISTIDINE KINASE"/>
    <property type="match status" value="1"/>
</dbReference>
<dbReference type="CDD" id="cd00156">
    <property type="entry name" value="REC"/>
    <property type="match status" value="1"/>
</dbReference>
<reference evidence="7 8" key="1">
    <citation type="submission" date="2015-02" db="EMBL/GenBank/DDBJ databases">
        <title>Single-cell genomics of uncultivated deep-branching MTB reveals a conserved set of magnetosome genes.</title>
        <authorList>
            <person name="Kolinko S."/>
            <person name="Richter M."/>
            <person name="Glockner F.O."/>
            <person name="Brachmann A."/>
            <person name="Schuler D."/>
        </authorList>
    </citation>
    <scope>NUCLEOTIDE SEQUENCE [LARGE SCALE GENOMIC DNA]</scope>
    <source>
        <strain evidence="7">TM-1</strain>
    </source>
</reference>
<dbReference type="SMART" id="SM00387">
    <property type="entry name" value="HATPase_c"/>
    <property type="match status" value="1"/>
</dbReference>
<dbReference type="PANTHER" id="PTHR43547:SF2">
    <property type="entry name" value="HYBRID SIGNAL TRANSDUCTION HISTIDINE KINASE C"/>
    <property type="match status" value="1"/>
</dbReference>
<evidence type="ECO:0000313" key="8">
    <source>
        <dbReference type="Proteomes" id="UP000033423"/>
    </source>
</evidence>
<feature type="modified residue" description="4-aspartylphosphate" evidence="4">
    <location>
        <position position="65"/>
    </location>
</feature>
<dbReference type="SUPFAM" id="SSF55874">
    <property type="entry name" value="ATPase domain of HSP90 chaperone/DNA topoisomerase II/histidine kinase"/>
    <property type="match status" value="1"/>
</dbReference>
<dbReference type="Pfam" id="PF02518">
    <property type="entry name" value="HATPase_c"/>
    <property type="match status" value="1"/>
</dbReference>
<keyword evidence="3 4" id="KW-0597">Phosphoprotein</keyword>
<proteinExistence type="predicted"/>
<dbReference type="SMART" id="SM00448">
    <property type="entry name" value="REC"/>
    <property type="match status" value="1"/>
</dbReference>
<comment type="caution">
    <text evidence="7">The sequence shown here is derived from an EMBL/GenBank/DDBJ whole genome shotgun (WGS) entry which is preliminary data.</text>
</comment>
<dbReference type="InterPro" id="IPR011006">
    <property type="entry name" value="CheY-like_superfamily"/>
</dbReference>
<keyword evidence="7" id="KW-0418">Kinase</keyword>
<keyword evidence="8" id="KW-1185">Reference proteome</keyword>
<dbReference type="EMBL" id="LACI01001317">
    <property type="protein sequence ID" value="KJU84732.1"/>
    <property type="molecule type" value="Genomic_DNA"/>
</dbReference>